<dbReference type="PANTHER" id="PTHR13847">
    <property type="entry name" value="SARCOSINE DEHYDROGENASE-RELATED"/>
    <property type="match status" value="1"/>
</dbReference>
<dbReference type="InterPro" id="IPR036188">
    <property type="entry name" value="FAD/NAD-bd_sf"/>
</dbReference>
<dbReference type="PANTHER" id="PTHR13847:SF260">
    <property type="entry name" value="FAD DEPENDENT OXIDOREDUCTASE DOMAIN-CONTAINING PROTEIN"/>
    <property type="match status" value="1"/>
</dbReference>
<evidence type="ECO:0000313" key="2">
    <source>
        <dbReference type="EMBL" id="KAJ3258845.1"/>
    </source>
</evidence>
<proteinExistence type="predicted"/>
<dbReference type="Pfam" id="PF01266">
    <property type="entry name" value="DAO"/>
    <property type="match status" value="1"/>
</dbReference>
<protein>
    <recommendedName>
        <fullName evidence="1">FAD dependent oxidoreductase domain-containing protein</fullName>
    </recommendedName>
</protein>
<evidence type="ECO:0000259" key="1">
    <source>
        <dbReference type="Pfam" id="PF01266"/>
    </source>
</evidence>
<keyword evidence="3" id="KW-1185">Reference proteome</keyword>
<dbReference type="Gene3D" id="3.50.50.60">
    <property type="entry name" value="FAD/NAD(P)-binding domain"/>
    <property type="match status" value="1"/>
</dbReference>
<dbReference type="InterPro" id="IPR006076">
    <property type="entry name" value="FAD-dep_OxRdtase"/>
</dbReference>
<dbReference type="SUPFAM" id="SSF54373">
    <property type="entry name" value="FAD-linked reductases, C-terminal domain"/>
    <property type="match status" value="1"/>
</dbReference>
<comment type="caution">
    <text evidence="2">The sequence shown here is derived from an EMBL/GenBank/DDBJ whole genome shotgun (WGS) entry which is preliminary data.</text>
</comment>
<sequence length="440" mass="48443">MLAATPTPSAYWLKGITNPRPNSIWAKTNVAIIGAGITGGSVALHLAKLNPNIKVTVLEARGISGGATGRNGGLLWPSMPDRWSNLVKQYGLPKAKQLIEFSMINVREIEAFCNSLPKDVENHPKLEKFPNGAVHLFTDIKELEEWRKEIAEMKSVGGCLDIGIWDKKELDQRLQIKQDFVGAVHDRLGSPRLTIAYRVRPASLVYHLIKEAGKLFDQGKGELNVFTDTKVEAVENVKEGLEIKTSKGTLHADTIVYCTNAFTNDLLPSANITPIRNQVVVTEPIDIPFDFAITANAGYQYMSPREDGRIVLGGFRYLAPNQDVGQADDGVLNQTVSKALSNHLPSQFESLKSVNIENEWAGIMGWTTDRFPLVGPIPHLPNQYIVAGFSGHGMPRAHLCAKAASQMILGVDVDDYFPESFSTIDRFGKDARNISFNSHL</sequence>
<evidence type="ECO:0000313" key="3">
    <source>
        <dbReference type="Proteomes" id="UP001210925"/>
    </source>
</evidence>
<accession>A0AAD5UL61</accession>
<dbReference type="Proteomes" id="UP001210925">
    <property type="component" value="Unassembled WGS sequence"/>
</dbReference>
<dbReference type="SUPFAM" id="SSF51905">
    <property type="entry name" value="FAD/NAD(P)-binding domain"/>
    <property type="match status" value="1"/>
</dbReference>
<feature type="domain" description="FAD dependent oxidoreductase" evidence="1">
    <location>
        <begin position="30"/>
        <end position="406"/>
    </location>
</feature>
<dbReference type="Gene3D" id="3.30.9.10">
    <property type="entry name" value="D-Amino Acid Oxidase, subunit A, domain 2"/>
    <property type="match status" value="1"/>
</dbReference>
<dbReference type="GO" id="GO:0005737">
    <property type="term" value="C:cytoplasm"/>
    <property type="evidence" value="ECO:0007669"/>
    <property type="project" value="TreeGrafter"/>
</dbReference>
<gene>
    <name evidence="2" type="ORF">HK103_003227</name>
</gene>
<name>A0AAD5UL61_9FUNG</name>
<dbReference type="AlphaFoldDB" id="A0AAD5UL61"/>
<dbReference type="EMBL" id="JADGKB010000023">
    <property type="protein sequence ID" value="KAJ3258845.1"/>
    <property type="molecule type" value="Genomic_DNA"/>
</dbReference>
<reference evidence="2" key="1">
    <citation type="submission" date="2020-05" db="EMBL/GenBank/DDBJ databases">
        <title>Phylogenomic resolution of chytrid fungi.</title>
        <authorList>
            <person name="Stajich J.E."/>
            <person name="Amses K."/>
            <person name="Simmons R."/>
            <person name="Seto K."/>
            <person name="Myers J."/>
            <person name="Bonds A."/>
            <person name="Quandt C.A."/>
            <person name="Barry K."/>
            <person name="Liu P."/>
            <person name="Grigoriev I."/>
            <person name="Longcore J.E."/>
            <person name="James T.Y."/>
        </authorList>
    </citation>
    <scope>NUCLEOTIDE SEQUENCE</scope>
    <source>
        <strain evidence="2">PLAUS21</strain>
    </source>
</reference>
<organism evidence="2 3">
    <name type="scientific">Boothiomyces macroporosus</name>
    <dbReference type="NCBI Taxonomy" id="261099"/>
    <lineage>
        <taxon>Eukaryota</taxon>
        <taxon>Fungi</taxon>
        <taxon>Fungi incertae sedis</taxon>
        <taxon>Chytridiomycota</taxon>
        <taxon>Chytridiomycota incertae sedis</taxon>
        <taxon>Chytridiomycetes</taxon>
        <taxon>Rhizophydiales</taxon>
        <taxon>Terramycetaceae</taxon>
        <taxon>Boothiomyces</taxon>
    </lineage>
</organism>